<reference evidence="7" key="1">
    <citation type="journal article" date="2019" name="Int. J. Syst. Evol. Microbiol.">
        <title>The Global Catalogue of Microorganisms (GCM) 10K type strain sequencing project: providing services to taxonomists for standard genome sequencing and annotation.</title>
        <authorList>
            <consortium name="The Broad Institute Genomics Platform"/>
            <consortium name="The Broad Institute Genome Sequencing Center for Infectious Disease"/>
            <person name="Wu L."/>
            <person name="Ma J."/>
        </authorList>
    </citation>
    <scope>NUCLEOTIDE SEQUENCE [LARGE SCALE GENOMIC DNA]</scope>
    <source>
        <strain evidence="7">KCTC 42875</strain>
    </source>
</reference>
<dbReference type="Gene3D" id="3.30.1330.60">
    <property type="entry name" value="OmpA-like domain"/>
    <property type="match status" value="1"/>
</dbReference>
<dbReference type="EMBL" id="JBHRXK010000001">
    <property type="protein sequence ID" value="MFC3549673.1"/>
    <property type="molecule type" value="Genomic_DNA"/>
</dbReference>
<evidence type="ECO:0000259" key="5">
    <source>
        <dbReference type="PROSITE" id="PS51123"/>
    </source>
</evidence>
<dbReference type="InterPro" id="IPR006665">
    <property type="entry name" value="OmpA-like"/>
</dbReference>
<protein>
    <submittedName>
        <fullName evidence="6">OmpA family protein</fullName>
    </submittedName>
</protein>
<dbReference type="CDD" id="cd07185">
    <property type="entry name" value="OmpA_C-like"/>
    <property type="match status" value="1"/>
</dbReference>
<keyword evidence="3" id="KW-0998">Cell outer membrane</keyword>
<dbReference type="PRINTS" id="PR01021">
    <property type="entry name" value="OMPADOMAIN"/>
</dbReference>
<name>A0ABV7RN93_9GAMM</name>
<dbReference type="InterPro" id="IPR036737">
    <property type="entry name" value="OmpA-like_sf"/>
</dbReference>
<keyword evidence="2 4" id="KW-0472">Membrane</keyword>
<dbReference type="PROSITE" id="PS51123">
    <property type="entry name" value="OMPA_2"/>
    <property type="match status" value="1"/>
</dbReference>
<evidence type="ECO:0000256" key="2">
    <source>
        <dbReference type="ARBA" id="ARBA00023136"/>
    </source>
</evidence>
<gene>
    <name evidence="6" type="ORF">ACFOLC_01430</name>
</gene>
<comment type="caution">
    <text evidence="6">The sequence shown here is derived from an EMBL/GenBank/DDBJ whole genome shotgun (WGS) entry which is preliminary data.</text>
</comment>
<dbReference type="RefSeq" id="WP_386756934.1">
    <property type="nucleotide sequence ID" value="NZ_JBHRXK010000001.1"/>
</dbReference>
<accession>A0ABV7RN93</accession>
<keyword evidence="7" id="KW-1185">Reference proteome</keyword>
<evidence type="ECO:0000313" key="7">
    <source>
        <dbReference type="Proteomes" id="UP001595740"/>
    </source>
</evidence>
<evidence type="ECO:0000256" key="4">
    <source>
        <dbReference type="PROSITE-ProRule" id="PRU00473"/>
    </source>
</evidence>
<evidence type="ECO:0000313" key="6">
    <source>
        <dbReference type="EMBL" id="MFC3549673.1"/>
    </source>
</evidence>
<comment type="subcellular location">
    <subcellularLocation>
        <location evidence="1">Cell outer membrane</location>
    </subcellularLocation>
</comment>
<dbReference type="PANTHER" id="PTHR30329">
    <property type="entry name" value="STATOR ELEMENT OF FLAGELLAR MOTOR COMPLEX"/>
    <property type="match status" value="1"/>
</dbReference>
<dbReference type="InterPro" id="IPR006664">
    <property type="entry name" value="OMP_bac"/>
</dbReference>
<dbReference type="PANTHER" id="PTHR30329:SF21">
    <property type="entry name" value="LIPOPROTEIN YIAD-RELATED"/>
    <property type="match status" value="1"/>
</dbReference>
<evidence type="ECO:0000256" key="1">
    <source>
        <dbReference type="ARBA" id="ARBA00004442"/>
    </source>
</evidence>
<dbReference type="Proteomes" id="UP001595740">
    <property type="component" value="Unassembled WGS sequence"/>
</dbReference>
<dbReference type="InterPro" id="IPR050330">
    <property type="entry name" value="Bact_OuterMem_StrucFunc"/>
</dbReference>
<dbReference type="SUPFAM" id="SSF103088">
    <property type="entry name" value="OmpA-like"/>
    <property type="match status" value="1"/>
</dbReference>
<sequence length="127" mass="13235">MRVETGAHFATGDATLSEEDKPLLDDFAKAVSSNRSDALITVEGFADPSGSTANNRRLGLHRAEAVRDYLVSSGGLAANQVRAVSYGEDKNRLVRAGATGDAGHDNRRVSLVVDYAGVSAAPATASM</sequence>
<proteinExistence type="predicted"/>
<organism evidence="6 7">
    <name type="scientific">Lysobacter cavernae</name>
    <dbReference type="NCBI Taxonomy" id="1685901"/>
    <lineage>
        <taxon>Bacteria</taxon>
        <taxon>Pseudomonadati</taxon>
        <taxon>Pseudomonadota</taxon>
        <taxon>Gammaproteobacteria</taxon>
        <taxon>Lysobacterales</taxon>
        <taxon>Lysobacteraceae</taxon>
        <taxon>Lysobacter</taxon>
    </lineage>
</organism>
<evidence type="ECO:0000256" key="3">
    <source>
        <dbReference type="ARBA" id="ARBA00023237"/>
    </source>
</evidence>
<feature type="domain" description="OmpA-like" evidence="5">
    <location>
        <begin position="1"/>
        <end position="117"/>
    </location>
</feature>
<dbReference type="Pfam" id="PF00691">
    <property type="entry name" value="OmpA"/>
    <property type="match status" value="1"/>
</dbReference>